<evidence type="ECO:0000256" key="1">
    <source>
        <dbReference type="SAM" id="Phobius"/>
    </source>
</evidence>
<reference evidence="2 3" key="1">
    <citation type="submission" date="2019-12" db="EMBL/GenBank/DDBJ databases">
        <title>Mucilaginibacter sp. HMF7410 genome sequencing and assembly.</title>
        <authorList>
            <person name="Kang H."/>
            <person name="Cha I."/>
            <person name="Kim H."/>
            <person name="Joh K."/>
        </authorList>
    </citation>
    <scope>NUCLEOTIDE SEQUENCE [LARGE SCALE GENOMIC DNA]</scope>
    <source>
        <strain evidence="2 3">HMF7410</strain>
    </source>
</reference>
<keyword evidence="3" id="KW-1185">Reference proteome</keyword>
<evidence type="ECO:0000313" key="2">
    <source>
        <dbReference type="EMBL" id="MVN22046.1"/>
    </source>
</evidence>
<feature type="transmembrane region" description="Helical" evidence="1">
    <location>
        <begin position="222"/>
        <end position="240"/>
    </location>
</feature>
<organism evidence="2 3">
    <name type="scientific">Mucilaginibacter arboris</name>
    <dbReference type="NCBI Taxonomy" id="2682090"/>
    <lineage>
        <taxon>Bacteria</taxon>
        <taxon>Pseudomonadati</taxon>
        <taxon>Bacteroidota</taxon>
        <taxon>Sphingobacteriia</taxon>
        <taxon>Sphingobacteriales</taxon>
        <taxon>Sphingobacteriaceae</taxon>
        <taxon>Mucilaginibacter</taxon>
    </lineage>
</organism>
<feature type="transmembrane region" description="Helical" evidence="1">
    <location>
        <begin position="152"/>
        <end position="171"/>
    </location>
</feature>
<keyword evidence="1" id="KW-1133">Transmembrane helix</keyword>
<protein>
    <recommendedName>
        <fullName evidence="4">O-antigen ligase domain-containing protein</fullName>
    </recommendedName>
</protein>
<dbReference type="EMBL" id="WPIK01000009">
    <property type="protein sequence ID" value="MVN22046.1"/>
    <property type="molecule type" value="Genomic_DNA"/>
</dbReference>
<feature type="transmembrane region" description="Helical" evidence="1">
    <location>
        <begin position="320"/>
        <end position="341"/>
    </location>
</feature>
<feature type="transmembrane region" description="Helical" evidence="1">
    <location>
        <begin position="35"/>
        <end position="53"/>
    </location>
</feature>
<comment type="caution">
    <text evidence="2">The sequence shown here is derived from an EMBL/GenBank/DDBJ whole genome shotgun (WGS) entry which is preliminary data.</text>
</comment>
<dbReference type="Proteomes" id="UP000462014">
    <property type="component" value="Unassembled WGS sequence"/>
</dbReference>
<feature type="transmembrane region" description="Helical" evidence="1">
    <location>
        <begin position="87"/>
        <end position="104"/>
    </location>
</feature>
<keyword evidence="1" id="KW-0472">Membrane</keyword>
<proteinExistence type="predicted"/>
<feature type="transmembrane region" description="Helical" evidence="1">
    <location>
        <begin position="353"/>
        <end position="384"/>
    </location>
</feature>
<dbReference type="RefSeq" id="WP_157566933.1">
    <property type="nucleotide sequence ID" value="NZ_WPIK01000009.1"/>
</dbReference>
<dbReference type="AlphaFoldDB" id="A0A7K1SXJ6"/>
<evidence type="ECO:0008006" key="4">
    <source>
        <dbReference type="Google" id="ProtNLM"/>
    </source>
</evidence>
<keyword evidence="1" id="KW-0812">Transmembrane</keyword>
<name>A0A7K1SXJ6_9SPHI</name>
<feature type="transmembrane region" description="Helical" evidence="1">
    <location>
        <begin position="183"/>
        <end position="202"/>
    </location>
</feature>
<sequence>MNSKIKLNDVFIFLLVIFSLRFFDATIAQTGILKNITYAFILLSIIISLPYFFRESGGFILPVQLIAFSISISIFFAQYTWGQSLKYSPTIIPFLIWFVFFYLLNSGTTIKAIENIVLFYGIIYIILFLFQFTHNNVVYFGFYKEFKVDRGIIRINFPGGGVFFLSCFIAVNKATNGGSKYRYLWLLYALLGIVIVVLQSTRQAISVMLLLYLIHFLRTVKAVYKIATIVLFVVAGYAFLNSNTELSKGLANQQKEDASAGKDYIRIRAAEYYLTQFTPNTASRIFGNGFANDTSIYGKVMLSLEDDYGYYLSDVGLVEVYVFFGLFAILGYVMIFIKSFFIPLPMNYYYLKYYLWMIMLTCFTSDSLINDGFLITTVLVLYCYQRLKDNQTILNRVFQKSIDVGYINNS</sequence>
<gene>
    <name evidence="2" type="ORF">GO621_10930</name>
</gene>
<evidence type="ECO:0000313" key="3">
    <source>
        <dbReference type="Proteomes" id="UP000462014"/>
    </source>
</evidence>
<feature type="transmembrane region" description="Helical" evidence="1">
    <location>
        <begin position="60"/>
        <end position="81"/>
    </location>
</feature>
<accession>A0A7K1SXJ6</accession>
<feature type="transmembrane region" description="Helical" evidence="1">
    <location>
        <begin position="116"/>
        <end position="132"/>
    </location>
</feature>